<sequence>SWDERGTGSDRGGLELFPTSAPQRLLSAADPVDVLKALGVRGGQAGVPEGPGFCPQRTPEGDRAFRVGQASTLGIPTRELFPDGHFPENFSLLITLRGQPANQSVLLSLYDERGARQLGLALGPALGLLGDPFRPLPQQVNLTDGRWHRVAVSIDGETVTLVADCKAQPPVLGHGPRFISIAGLTVLGTQDLGEKTFEGDIQELLISPDPQAAFQACERYLPDCDNLVPAATGAPQGEPETPRPRRKGKGKGRKKGRGRKGKGRKKKNKEILTSSPPPDSPENQTSTDIPKTETPAPNLPPTPTPLAVISTVTTGPNATILEGSLDPDSGTELGTPETKATREDEEGADSTMSPDFRAAEYPSRTQFQIFPGVVGPSGPPGPPGFPGDPGPQGPAGLPGIPGIDGIRGPPGTVIMMPVRRRSGPDLGSGVLVQEGALLGASLTTKFLPVPVSGPGSGSSAEPQRVIQPGRKEGLGRRRGIFFSRRCLCGECWGSCGRPQALTPLSFQLSMKGPPGPVGLTGRPGPVVSNGTTAWRGRCMPLVEKNHLLTTILHLSSHKGLPGYPGLKGEAGAQGPQVRLVEIGQDRMGKGPPGNPGIPGLLGADGPPGHPGHEGPTGEKGAQGPPGSAGPAGYPGPRGVKVGDTGALRVGGEDGFPGFKGDVGLKGDRGKPGAPGPRGEDGPEGLKGQAGQAGEEGPPGSAGEKVNDSTLQPPTVKGSPTFSLCPLPFALLLNLRPQEVATILVIFNSSAQPTTGIIPDSSPCFQGSPGERGPVGPAGGIGLPGQSGSQGPVGPAGEKGSPGERGPPGPTGKDGIPGPLGPLGPPGAAGPSGEEGDKGDVGAPGHKGSKGDKGDAGPPGQPGIRGPAGHPGPPGADGAQGRRGPPGLFGQKGDDGVRGFVGVIGPPGLQGLPGPPGEKGEVGDVGSMGPHGAPGPRGPQGPSGSEGTPGLPGGVGQPGAVGEKTLLIVLPSQGPSGPMGREGREGEKGAKGEPGPDGPPGRTGPMGARGPPGRVGPEGLRGIPGPVGEPGLLGAPGQMGPPGPLGPSGLPGLKGDAGPKGEKGHIGLIGLIGPPGEAGEKGDQGLPGVQGPPGPKGDPGPPGPIGSLGHPGPPGVAVSMKGIICGMRSLWRARPGPQLFLPLAGICLTSLSLELEQLRRPPGTAERPGLVCHELHRNHPHLPDGEYWIDPNQGCARDSFRVFCNFTAGGETCLYPDKKFEIVKLASWSKEKPGGWYSTFRRGKKFSYVDADGSPVNVVQLNFLKLLSATARQNLTYSCQNAAAWLDEATGDHSRSVRFLGTNGEELSFNQTTAATVSVPQDGCRLRKGQTKTLFEFSSSRAGFLPLWDVAATDFGQTNQKFGFELGPVCFSS</sequence>
<dbReference type="Pfam" id="PF01391">
    <property type="entry name" value="Collagen"/>
    <property type="match status" value="6"/>
</dbReference>
<dbReference type="InterPro" id="IPR008160">
    <property type="entry name" value="Collagen"/>
</dbReference>
<accession>A0A2K5VJD9</accession>
<dbReference type="GO" id="GO:0005788">
    <property type="term" value="C:endoplasmic reticulum lumen"/>
    <property type="evidence" value="ECO:0007669"/>
    <property type="project" value="UniProtKB-ARBA"/>
</dbReference>
<feature type="compositionally biased region" description="Low complexity" evidence="7">
    <location>
        <begin position="688"/>
        <end position="703"/>
    </location>
</feature>
<dbReference type="PANTHER" id="PTHR24023">
    <property type="entry name" value="COLLAGEN ALPHA"/>
    <property type="match status" value="1"/>
</dbReference>
<proteinExistence type="predicted"/>
<dbReference type="Gene3D" id="2.60.120.200">
    <property type="match status" value="1"/>
</dbReference>
<dbReference type="InterPro" id="IPR050149">
    <property type="entry name" value="Collagen_superfamily"/>
</dbReference>
<feature type="region of interest" description="Disordered" evidence="7">
    <location>
        <begin position="584"/>
        <end position="716"/>
    </location>
</feature>
<feature type="compositionally biased region" description="Low complexity" evidence="7">
    <location>
        <begin position="785"/>
        <end position="795"/>
    </location>
</feature>
<comment type="subcellular location">
    <subcellularLocation>
        <location evidence="1">Secreted</location>
        <location evidence="1">Extracellular space</location>
        <location evidence="1">Extracellular matrix</location>
    </subcellularLocation>
</comment>
<dbReference type="Bgee" id="ENSMFAG00000043985">
    <property type="expression patterns" value="Expressed in bone marrow and 8 other cell types or tissues"/>
</dbReference>
<feature type="compositionally biased region" description="Basic and acidic residues" evidence="7">
    <location>
        <begin position="980"/>
        <end position="990"/>
    </location>
</feature>
<dbReference type="InterPro" id="IPR013320">
    <property type="entry name" value="ConA-like_dom_sf"/>
</dbReference>
<organism evidence="9 10">
    <name type="scientific">Macaca fascicularis</name>
    <name type="common">Crab-eating macaque</name>
    <name type="synonym">Cynomolgus monkey</name>
    <dbReference type="NCBI Taxonomy" id="9541"/>
    <lineage>
        <taxon>Eukaryota</taxon>
        <taxon>Metazoa</taxon>
        <taxon>Chordata</taxon>
        <taxon>Craniata</taxon>
        <taxon>Vertebrata</taxon>
        <taxon>Euteleostomi</taxon>
        <taxon>Mammalia</taxon>
        <taxon>Eutheria</taxon>
        <taxon>Euarchontoglires</taxon>
        <taxon>Primates</taxon>
        <taxon>Haplorrhini</taxon>
        <taxon>Catarrhini</taxon>
        <taxon>Cercopithecidae</taxon>
        <taxon>Cercopithecinae</taxon>
        <taxon>Macaca</taxon>
    </lineage>
</organism>
<dbReference type="GO" id="GO:0007160">
    <property type="term" value="P:cell-matrix adhesion"/>
    <property type="evidence" value="ECO:0007669"/>
    <property type="project" value="Ensembl"/>
</dbReference>
<keyword evidence="5" id="KW-0677">Repeat</keyword>
<evidence type="ECO:0000256" key="5">
    <source>
        <dbReference type="ARBA" id="ARBA00022737"/>
    </source>
</evidence>
<dbReference type="FunFam" id="2.60.120.200:FF:000136">
    <property type="entry name" value="Collagen type V alpha 3 chain"/>
    <property type="match status" value="1"/>
</dbReference>
<keyword evidence="2" id="KW-0964">Secreted</keyword>
<dbReference type="GO" id="GO:0005615">
    <property type="term" value="C:extracellular space"/>
    <property type="evidence" value="ECO:0007669"/>
    <property type="project" value="TreeGrafter"/>
</dbReference>
<dbReference type="Ensembl" id="ENSMFAT00000032990.2">
    <property type="protein sequence ID" value="ENSMFAP00000024846.2"/>
    <property type="gene ID" value="ENSMFAG00000043985.2"/>
</dbReference>
<dbReference type="GO" id="GO:0008201">
    <property type="term" value="F:heparin binding"/>
    <property type="evidence" value="ECO:0007669"/>
    <property type="project" value="Ensembl"/>
</dbReference>
<dbReference type="InterPro" id="IPR000885">
    <property type="entry name" value="Fib_collagen_C"/>
</dbReference>
<feature type="compositionally biased region" description="Pro residues" evidence="7">
    <location>
        <begin position="1089"/>
        <end position="1103"/>
    </location>
</feature>
<gene>
    <name evidence="9" type="primary">COL5A3</name>
</gene>
<dbReference type="SMART" id="SM00038">
    <property type="entry name" value="COLFI"/>
    <property type="match status" value="1"/>
</dbReference>
<feature type="compositionally biased region" description="Low complexity" evidence="7">
    <location>
        <begin position="618"/>
        <end position="638"/>
    </location>
</feature>
<feature type="region of interest" description="Disordered" evidence="7">
    <location>
        <begin position="1073"/>
        <end position="1112"/>
    </location>
</feature>
<evidence type="ECO:0000256" key="6">
    <source>
        <dbReference type="ARBA" id="ARBA00023119"/>
    </source>
</evidence>
<feature type="compositionally biased region" description="Low complexity" evidence="7">
    <location>
        <begin position="900"/>
        <end position="911"/>
    </location>
</feature>
<feature type="compositionally biased region" description="Low complexity" evidence="7">
    <location>
        <begin position="597"/>
        <end position="606"/>
    </location>
</feature>
<evidence type="ECO:0000256" key="7">
    <source>
        <dbReference type="SAM" id="MobiDB-lite"/>
    </source>
</evidence>
<evidence type="ECO:0000313" key="9">
    <source>
        <dbReference type="Ensembl" id="ENSMFAP00000024846.2"/>
    </source>
</evidence>
<evidence type="ECO:0000256" key="1">
    <source>
        <dbReference type="ARBA" id="ARBA00004498"/>
    </source>
</evidence>
<keyword evidence="10" id="KW-1185">Reference proteome</keyword>
<evidence type="ECO:0000256" key="2">
    <source>
        <dbReference type="ARBA" id="ARBA00022525"/>
    </source>
</evidence>
<evidence type="ECO:0000256" key="4">
    <source>
        <dbReference type="ARBA" id="ARBA00022729"/>
    </source>
</evidence>
<dbReference type="PANTHER" id="PTHR24023:SF1082">
    <property type="entry name" value="COLLAGEN TRIPLE HELIX REPEAT"/>
    <property type="match status" value="1"/>
</dbReference>
<keyword evidence="3" id="KW-0272">Extracellular matrix</keyword>
<feature type="domain" description="Fibrillar collagen NC1" evidence="8">
    <location>
        <begin position="1140"/>
        <end position="1371"/>
    </location>
</feature>
<reference evidence="9" key="3">
    <citation type="submission" date="2025-09" db="UniProtKB">
        <authorList>
            <consortium name="Ensembl"/>
        </authorList>
    </citation>
    <scope>IDENTIFICATION</scope>
</reference>
<dbReference type="VEuPathDB" id="HostDB:ENSMFAG00000043985"/>
<dbReference type="SMART" id="SM00210">
    <property type="entry name" value="TSPN"/>
    <property type="match status" value="1"/>
</dbReference>
<feature type="compositionally biased region" description="Basic residues" evidence="7">
    <location>
        <begin position="244"/>
        <end position="268"/>
    </location>
</feature>
<dbReference type="PROSITE" id="PS51461">
    <property type="entry name" value="NC1_FIB"/>
    <property type="match status" value="1"/>
</dbReference>
<feature type="compositionally biased region" description="Polar residues" evidence="7">
    <location>
        <begin position="707"/>
        <end position="716"/>
    </location>
</feature>
<dbReference type="FunFam" id="2.60.120.1000:FF:000007">
    <property type="entry name" value="Collagen type V alpha 3 chain"/>
    <property type="match status" value="1"/>
</dbReference>
<dbReference type="STRING" id="9541.ENSMFAP00000024846"/>
<feature type="region of interest" description="Disordered" evidence="7">
    <location>
        <begin position="228"/>
        <end position="353"/>
    </location>
</feature>
<feature type="compositionally biased region" description="Gly residues" evidence="7">
    <location>
        <begin position="775"/>
        <end position="784"/>
    </location>
</feature>
<evidence type="ECO:0000313" key="10">
    <source>
        <dbReference type="Proteomes" id="UP000233100"/>
    </source>
</evidence>
<name>A0A2K5VJD9_MACFA</name>
<feature type="region of interest" description="Disordered" evidence="7">
    <location>
        <begin position="751"/>
        <end position="1059"/>
    </location>
</feature>
<dbReference type="SUPFAM" id="SSF49899">
    <property type="entry name" value="Concanavalin A-like lectins/glucanases"/>
    <property type="match status" value="1"/>
</dbReference>
<dbReference type="InterPro" id="IPR048287">
    <property type="entry name" value="TSPN-like_N"/>
</dbReference>
<protein>
    <submittedName>
        <fullName evidence="9">Collagen type V alpha 3 chain</fullName>
    </submittedName>
</protein>
<feature type="compositionally biased region" description="Pro residues" evidence="7">
    <location>
        <begin position="377"/>
        <end position="392"/>
    </location>
</feature>
<dbReference type="GO" id="GO:0005201">
    <property type="term" value="F:extracellular matrix structural constituent"/>
    <property type="evidence" value="ECO:0007669"/>
    <property type="project" value="InterPro"/>
</dbReference>
<evidence type="ECO:0000259" key="8">
    <source>
        <dbReference type="PROSITE" id="PS51461"/>
    </source>
</evidence>
<keyword evidence="6" id="KW-0176">Collagen</keyword>
<feature type="region of interest" description="Disordered" evidence="7">
    <location>
        <begin position="376"/>
        <end position="396"/>
    </location>
</feature>
<feature type="compositionally biased region" description="Gly residues" evidence="7">
    <location>
        <begin position="949"/>
        <end position="958"/>
    </location>
</feature>
<dbReference type="Gene3D" id="2.60.120.1000">
    <property type="match status" value="1"/>
</dbReference>
<dbReference type="GO" id="GO:0005588">
    <property type="term" value="C:collagen type V trimer"/>
    <property type="evidence" value="ECO:0007669"/>
    <property type="project" value="Ensembl"/>
</dbReference>
<dbReference type="Pfam" id="PF01410">
    <property type="entry name" value="COLFI"/>
    <property type="match status" value="1"/>
</dbReference>
<dbReference type="Proteomes" id="UP000233100">
    <property type="component" value="Chromosome 19"/>
</dbReference>
<keyword evidence="4" id="KW-0732">Signal</keyword>
<feature type="compositionally biased region" description="Low complexity" evidence="7">
    <location>
        <begin position="875"/>
        <end position="885"/>
    </location>
</feature>
<reference evidence="9 10" key="1">
    <citation type="submission" date="2013-03" db="EMBL/GenBank/DDBJ databases">
        <authorList>
            <person name="Warren W."/>
            <person name="Wilson R.K."/>
        </authorList>
    </citation>
    <scope>NUCLEOTIDE SEQUENCE</scope>
</reference>
<dbReference type="GeneTree" id="ENSGT00940000162394"/>
<reference evidence="9" key="2">
    <citation type="submission" date="2025-08" db="UniProtKB">
        <authorList>
            <consortium name="Ensembl"/>
        </authorList>
    </citation>
    <scope>IDENTIFICATION</scope>
</reference>
<evidence type="ECO:0000256" key="3">
    <source>
        <dbReference type="ARBA" id="ARBA00022530"/>
    </source>
</evidence>